<keyword evidence="7" id="KW-0482">Metalloprotease</keyword>
<dbReference type="PRINTS" id="PR00138">
    <property type="entry name" value="MATRIXIN"/>
</dbReference>
<dbReference type="GO" id="GO:0004222">
    <property type="term" value="F:metalloendopeptidase activity"/>
    <property type="evidence" value="ECO:0007669"/>
    <property type="project" value="InterPro"/>
</dbReference>
<dbReference type="SMART" id="SM00235">
    <property type="entry name" value="ZnMc"/>
    <property type="match status" value="1"/>
</dbReference>
<evidence type="ECO:0000256" key="11">
    <source>
        <dbReference type="PIRSR" id="PIRSR621190-2"/>
    </source>
</evidence>
<dbReference type="Gene3D" id="3.40.390.10">
    <property type="entry name" value="Collagenase (Catalytic Domain)"/>
    <property type="match status" value="1"/>
</dbReference>
<accession>A0A438EFZ5</accession>
<feature type="signal peptide" evidence="12">
    <location>
        <begin position="1"/>
        <end position="27"/>
    </location>
</feature>
<feature type="binding site" evidence="11">
    <location>
        <position position="240"/>
    </location>
    <ligand>
        <name>Ca(2+)</name>
        <dbReference type="ChEBI" id="CHEBI:29108"/>
        <label>1</label>
    </ligand>
</feature>
<feature type="binding site" evidence="11">
    <location>
        <position position="235"/>
    </location>
    <ligand>
        <name>Zn(2+)</name>
        <dbReference type="ChEBI" id="CHEBI:29105"/>
        <label>1</label>
    </ligand>
</feature>
<sequence>METEVSPMLSVFLSSLLLLPFLSGATSSDLSPFGFFKDLQGSQKGDKVEGIHKVKKYLQHFGYLGSTHSQTETQVDSEDHFDDALESAIKAFQTYYHLKPTGILDAPTATQMSRTRCGVPDNPPVTNNINSHGHSHLNIGTHYAFFPNKPRWPAGKRHLLYSLDSASHPEAANAVANAFGAWAGVTNFTFERTSDPKIANLYISFKVRDHGDGRPFDGRGGILAHAFAPTDGRFHFDGDETWVIGAVANSMDLQTVATHEIGHLLGLAHTPVQEAIMYAIISPGVTKGLNQDDIDGIRALYTG</sequence>
<keyword evidence="11" id="KW-0106">Calcium</keyword>
<evidence type="ECO:0000259" key="13">
    <source>
        <dbReference type="SMART" id="SM00235"/>
    </source>
</evidence>
<dbReference type="GO" id="GO:0008270">
    <property type="term" value="F:zinc ion binding"/>
    <property type="evidence" value="ECO:0007669"/>
    <property type="project" value="InterPro"/>
</dbReference>
<evidence type="ECO:0000256" key="4">
    <source>
        <dbReference type="ARBA" id="ARBA00022729"/>
    </source>
</evidence>
<evidence type="ECO:0000256" key="10">
    <source>
        <dbReference type="PIRSR" id="PIRSR621190-1"/>
    </source>
</evidence>
<keyword evidence="6 11" id="KW-0862">Zinc</keyword>
<evidence type="ECO:0000256" key="7">
    <source>
        <dbReference type="ARBA" id="ARBA00023049"/>
    </source>
</evidence>
<feature type="binding site" evidence="11">
    <location>
        <position position="212"/>
    </location>
    <ligand>
        <name>Zn(2+)</name>
        <dbReference type="ChEBI" id="CHEBI:29105"/>
        <label>1</label>
    </ligand>
</feature>
<feature type="binding site" evidence="11">
    <location>
        <position position="237"/>
    </location>
    <ligand>
        <name>Ca(2+)</name>
        <dbReference type="ChEBI" id="CHEBI:29108"/>
        <label>3</label>
    </ligand>
</feature>
<dbReference type="Pfam" id="PF01471">
    <property type="entry name" value="PG_binding_1"/>
    <property type="match status" value="1"/>
</dbReference>
<dbReference type="GO" id="GO:0031012">
    <property type="term" value="C:extracellular matrix"/>
    <property type="evidence" value="ECO:0007669"/>
    <property type="project" value="InterPro"/>
</dbReference>
<keyword evidence="4 12" id="KW-0732">Signal</keyword>
<dbReference type="CDD" id="cd04278">
    <property type="entry name" value="ZnMc_MMP"/>
    <property type="match status" value="1"/>
</dbReference>
<evidence type="ECO:0000256" key="1">
    <source>
        <dbReference type="ARBA" id="ARBA00009614"/>
    </source>
</evidence>
<feature type="binding site" evidence="11">
    <location>
        <position position="259"/>
    </location>
    <ligand>
        <name>Zn(2+)</name>
        <dbReference type="ChEBI" id="CHEBI:29105"/>
        <label>2</label>
        <note>catalytic</note>
    </ligand>
</feature>
<dbReference type="EMBL" id="QGNW01001302">
    <property type="protein sequence ID" value="RVW46592.1"/>
    <property type="molecule type" value="Genomic_DNA"/>
</dbReference>
<gene>
    <name evidence="14" type="primary">2MMP_11</name>
    <name evidence="14" type="ORF">CK203_067198</name>
</gene>
<feature type="domain" description="Peptidase metallopeptidase" evidence="13">
    <location>
        <begin position="148"/>
        <end position="303"/>
    </location>
</feature>
<dbReference type="AlphaFoldDB" id="A0A438EFZ5"/>
<dbReference type="InterPro" id="IPR021190">
    <property type="entry name" value="Pept_M10A"/>
</dbReference>
<comment type="cofactor">
    <cofactor evidence="11">
        <name>Zn(2+)</name>
        <dbReference type="ChEBI" id="CHEBI:29105"/>
    </cofactor>
    <text evidence="11">Binds 2 Zn(2+) ions per subunit.</text>
</comment>
<evidence type="ECO:0000256" key="2">
    <source>
        <dbReference type="ARBA" id="ARBA00022670"/>
    </source>
</evidence>
<feature type="binding site" evidence="11">
    <location>
        <position position="263"/>
    </location>
    <ligand>
        <name>Zn(2+)</name>
        <dbReference type="ChEBI" id="CHEBI:29105"/>
        <label>2</label>
        <note>catalytic</note>
    </ligand>
</feature>
<dbReference type="InterPro" id="IPR033739">
    <property type="entry name" value="M10A_MMP"/>
</dbReference>
<dbReference type="SUPFAM" id="SSF55486">
    <property type="entry name" value="Metalloproteases ('zincins'), catalytic domain"/>
    <property type="match status" value="1"/>
</dbReference>
<reference evidence="14 15" key="1">
    <citation type="journal article" date="2018" name="PLoS Genet.">
        <title>Population sequencing reveals clonal diversity and ancestral inbreeding in the grapevine cultivar Chardonnay.</title>
        <authorList>
            <person name="Roach M.J."/>
            <person name="Johnson D.L."/>
            <person name="Bohlmann J."/>
            <person name="van Vuuren H.J."/>
            <person name="Jones S.J."/>
            <person name="Pretorius I.S."/>
            <person name="Schmidt S.A."/>
            <person name="Borneman A.R."/>
        </authorList>
    </citation>
    <scope>NUCLEOTIDE SEQUENCE [LARGE SCALE GENOMIC DNA]</scope>
    <source>
        <strain evidence="15">cv. Chardonnay</strain>
        <tissue evidence="14">Leaf</tissue>
    </source>
</reference>
<protein>
    <submittedName>
        <fullName evidence="14">Metalloendoproteinase 2-MMP</fullName>
    </submittedName>
</protein>
<dbReference type="PANTHER" id="PTHR10201">
    <property type="entry name" value="MATRIX METALLOPROTEINASE"/>
    <property type="match status" value="1"/>
</dbReference>
<feature type="binding site" evidence="11">
    <location>
        <position position="240"/>
    </location>
    <ligand>
        <name>Ca(2+)</name>
        <dbReference type="ChEBI" id="CHEBI:29108"/>
        <label>3</label>
    </ligand>
</feature>
<keyword evidence="9" id="KW-0325">Glycoprotein</keyword>
<evidence type="ECO:0000256" key="12">
    <source>
        <dbReference type="SAM" id="SignalP"/>
    </source>
</evidence>
<feature type="binding site" evidence="11">
    <location>
        <position position="217"/>
    </location>
    <ligand>
        <name>Ca(2+)</name>
        <dbReference type="ChEBI" id="CHEBI:29108"/>
        <label>3</label>
    </ligand>
</feature>
<proteinExistence type="inferred from homology"/>
<keyword evidence="3 11" id="KW-0479">Metal-binding</keyword>
<dbReference type="FunFam" id="3.40.390.10:FF:000018">
    <property type="entry name" value="Metalloendoproteinase 1"/>
    <property type="match status" value="1"/>
</dbReference>
<feature type="active site" evidence="10">
    <location>
        <position position="260"/>
    </location>
</feature>
<organism evidence="14 15">
    <name type="scientific">Vitis vinifera</name>
    <name type="common">Grape</name>
    <dbReference type="NCBI Taxonomy" id="29760"/>
    <lineage>
        <taxon>Eukaryota</taxon>
        <taxon>Viridiplantae</taxon>
        <taxon>Streptophyta</taxon>
        <taxon>Embryophyta</taxon>
        <taxon>Tracheophyta</taxon>
        <taxon>Spermatophyta</taxon>
        <taxon>Magnoliopsida</taxon>
        <taxon>eudicotyledons</taxon>
        <taxon>Gunneridae</taxon>
        <taxon>Pentapetalae</taxon>
        <taxon>rosids</taxon>
        <taxon>Vitales</taxon>
        <taxon>Vitaceae</taxon>
        <taxon>Viteae</taxon>
        <taxon>Vitis</taxon>
    </lineage>
</organism>
<dbReference type="PANTHER" id="PTHR10201:SF304">
    <property type="entry name" value="PEPTIDASE METALLOPEPTIDASE DOMAIN-CONTAINING PROTEIN"/>
    <property type="match status" value="1"/>
</dbReference>
<dbReference type="InterPro" id="IPR036365">
    <property type="entry name" value="PGBD-like_sf"/>
</dbReference>
<feature type="chain" id="PRO_5019561663" evidence="12">
    <location>
        <begin position="28"/>
        <end position="303"/>
    </location>
</feature>
<dbReference type="InterPro" id="IPR024079">
    <property type="entry name" value="MetalloPept_cat_dom_sf"/>
</dbReference>
<feature type="binding site" evidence="11">
    <location>
        <position position="269"/>
    </location>
    <ligand>
        <name>Zn(2+)</name>
        <dbReference type="ChEBI" id="CHEBI:29105"/>
        <label>2</label>
        <note>catalytic</note>
    </ligand>
</feature>
<name>A0A438EFZ5_VITVI</name>
<dbReference type="GO" id="GO:0006508">
    <property type="term" value="P:proteolysis"/>
    <property type="evidence" value="ECO:0007669"/>
    <property type="project" value="UniProtKB-KW"/>
</dbReference>
<feature type="binding site" description="in inhibited form" evidence="11">
    <location>
        <position position="117"/>
    </location>
    <ligand>
        <name>Zn(2+)</name>
        <dbReference type="ChEBI" id="CHEBI:29105"/>
        <label>2</label>
        <note>catalytic</note>
    </ligand>
</feature>
<evidence type="ECO:0000256" key="5">
    <source>
        <dbReference type="ARBA" id="ARBA00022801"/>
    </source>
</evidence>
<dbReference type="InterPro" id="IPR001818">
    <property type="entry name" value="Pept_M10_metallopeptidase"/>
</dbReference>
<keyword evidence="8" id="KW-0865">Zymogen</keyword>
<dbReference type="InterPro" id="IPR006026">
    <property type="entry name" value="Peptidase_Metallo"/>
</dbReference>
<evidence type="ECO:0000256" key="8">
    <source>
        <dbReference type="ARBA" id="ARBA00023145"/>
    </source>
</evidence>
<dbReference type="Pfam" id="PF00413">
    <property type="entry name" value="Peptidase_M10"/>
    <property type="match status" value="1"/>
</dbReference>
<dbReference type="InterPro" id="IPR002477">
    <property type="entry name" value="Peptidoglycan-bd-like"/>
</dbReference>
<feature type="binding site" evidence="11">
    <location>
        <position position="210"/>
    </location>
    <ligand>
        <name>Zn(2+)</name>
        <dbReference type="ChEBI" id="CHEBI:29105"/>
        <label>1</label>
    </ligand>
</feature>
<dbReference type="Proteomes" id="UP000288805">
    <property type="component" value="Unassembled WGS sequence"/>
</dbReference>
<keyword evidence="5" id="KW-0378">Hydrolase</keyword>
<feature type="binding site" evidence="11">
    <location>
        <position position="225"/>
    </location>
    <ligand>
        <name>Zn(2+)</name>
        <dbReference type="ChEBI" id="CHEBI:29105"/>
        <label>1</label>
    </ligand>
</feature>
<evidence type="ECO:0000256" key="6">
    <source>
        <dbReference type="ARBA" id="ARBA00022833"/>
    </source>
</evidence>
<feature type="binding site" evidence="11">
    <location>
        <position position="218"/>
    </location>
    <ligand>
        <name>Ca(2+)</name>
        <dbReference type="ChEBI" id="CHEBI:29108"/>
        <label>3</label>
    </ligand>
</feature>
<evidence type="ECO:0000256" key="9">
    <source>
        <dbReference type="ARBA" id="ARBA00023180"/>
    </source>
</evidence>
<comment type="similarity">
    <text evidence="1">Belongs to the peptidase M10A family. Matrix metalloproteinases (MMPs) subfamily.</text>
</comment>
<keyword evidence="2" id="KW-0645">Protease</keyword>
<evidence type="ECO:0000313" key="15">
    <source>
        <dbReference type="Proteomes" id="UP000288805"/>
    </source>
</evidence>
<evidence type="ECO:0000313" key="14">
    <source>
        <dbReference type="EMBL" id="RVW46592.1"/>
    </source>
</evidence>
<comment type="cofactor">
    <cofactor evidence="11">
        <name>Ca(2+)</name>
        <dbReference type="ChEBI" id="CHEBI:29108"/>
    </cofactor>
    <text evidence="11">Can bind about 5 Ca(2+) ions per subunit.</text>
</comment>
<feature type="binding site" evidence="11">
    <location>
        <position position="277"/>
    </location>
    <ligand>
        <name>Zn(2+)</name>
        <dbReference type="ChEBI" id="CHEBI:29105"/>
        <label>2</label>
        <note>catalytic</note>
    </ligand>
</feature>
<comment type="caution">
    <text evidence="14">The sequence shown here is derived from an EMBL/GenBank/DDBJ whole genome shotgun (WGS) entry which is preliminary data.</text>
</comment>
<evidence type="ECO:0000256" key="3">
    <source>
        <dbReference type="ARBA" id="ARBA00022723"/>
    </source>
</evidence>
<dbReference type="SUPFAM" id="SSF47090">
    <property type="entry name" value="PGBD-like"/>
    <property type="match status" value="1"/>
</dbReference>